<protein>
    <recommendedName>
        <fullName evidence="1">Protein kinase domain-containing protein</fullName>
    </recommendedName>
</protein>
<dbReference type="InterPro" id="IPR000719">
    <property type="entry name" value="Prot_kinase_dom"/>
</dbReference>
<dbReference type="InterPro" id="IPR011009">
    <property type="entry name" value="Kinase-like_dom_sf"/>
</dbReference>
<evidence type="ECO:0000313" key="3">
    <source>
        <dbReference type="Proteomes" id="UP000800200"/>
    </source>
</evidence>
<dbReference type="PROSITE" id="PS50011">
    <property type="entry name" value="PROTEIN_KINASE_DOM"/>
    <property type="match status" value="1"/>
</dbReference>
<evidence type="ECO:0000259" key="1">
    <source>
        <dbReference type="PROSITE" id="PS50011"/>
    </source>
</evidence>
<dbReference type="EMBL" id="ML994619">
    <property type="protein sequence ID" value="KAF2189983.1"/>
    <property type="molecule type" value="Genomic_DNA"/>
</dbReference>
<feature type="domain" description="Protein kinase" evidence="1">
    <location>
        <begin position="1"/>
        <end position="83"/>
    </location>
</feature>
<reference evidence="2" key="1">
    <citation type="journal article" date="2020" name="Stud. Mycol.">
        <title>101 Dothideomycetes genomes: a test case for predicting lifestyles and emergence of pathogens.</title>
        <authorList>
            <person name="Haridas S."/>
            <person name="Albert R."/>
            <person name="Binder M."/>
            <person name="Bloem J."/>
            <person name="Labutti K."/>
            <person name="Salamov A."/>
            <person name="Andreopoulos B."/>
            <person name="Baker S."/>
            <person name="Barry K."/>
            <person name="Bills G."/>
            <person name="Bluhm B."/>
            <person name="Cannon C."/>
            <person name="Castanera R."/>
            <person name="Culley D."/>
            <person name="Daum C."/>
            <person name="Ezra D."/>
            <person name="Gonzalez J."/>
            <person name="Henrissat B."/>
            <person name="Kuo A."/>
            <person name="Liang C."/>
            <person name="Lipzen A."/>
            <person name="Lutzoni F."/>
            <person name="Magnuson J."/>
            <person name="Mondo S."/>
            <person name="Nolan M."/>
            <person name="Ohm R."/>
            <person name="Pangilinan J."/>
            <person name="Park H.-J."/>
            <person name="Ramirez L."/>
            <person name="Alfaro M."/>
            <person name="Sun H."/>
            <person name="Tritt A."/>
            <person name="Yoshinaga Y."/>
            <person name="Zwiers L.-H."/>
            <person name="Turgeon B."/>
            <person name="Goodwin S."/>
            <person name="Spatafora J."/>
            <person name="Crous P."/>
            <person name="Grigoriev I."/>
        </authorList>
    </citation>
    <scope>NUCLEOTIDE SEQUENCE</scope>
    <source>
        <strain evidence="2">CBS 207.26</strain>
    </source>
</reference>
<dbReference type="Gene3D" id="1.10.510.10">
    <property type="entry name" value="Transferase(Phosphotransferase) domain 1"/>
    <property type="match status" value="1"/>
</dbReference>
<keyword evidence="3" id="KW-1185">Reference proteome</keyword>
<gene>
    <name evidence="2" type="ORF">K469DRAFT_560840</name>
</gene>
<sequence length="83" mass="9505">LLALEYLYGQETPIVYRNIKSENILVLTRNPLHIKLADFGLIKVDDSLKTIYSTETYCPPKIVKYFGLLKSAPKDKYTKAVNI</sequence>
<accession>A0A6A6EFC1</accession>
<evidence type="ECO:0000313" key="2">
    <source>
        <dbReference type="EMBL" id="KAF2189983.1"/>
    </source>
</evidence>
<dbReference type="SUPFAM" id="SSF56112">
    <property type="entry name" value="Protein kinase-like (PK-like)"/>
    <property type="match status" value="1"/>
</dbReference>
<name>A0A6A6EFC1_9PEZI</name>
<dbReference type="GO" id="GO:0004672">
    <property type="term" value="F:protein kinase activity"/>
    <property type="evidence" value="ECO:0007669"/>
    <property type="project" value="InterPro"/>
</dbReference>
<dbReference type="AlphaFoldDB" id="A0A6A6EFC1"/>
<dbReference type="GO" id="GO:0005524">
    <property type="term" value="F:ATP binding"/>
    <property type="evidence" value="ECO:0007669"/>
    <property type="project" value="InterPro"/>
</dbReference>
<dbReference type="OrthoDB" id="10252171at2759"/>
<dbReference type="Proteomes" id="UP000800200">
    <property type="component" value="Unassembled WGS sequence"/>
</dbReference>
<proteinExistence type="predicted"/>
<dbReference type="Pfam" id="PF00069">
    <property type="entry name" value="Pkinase"/>
    <property type="match status" value="1"/>
</dbReference>
<organism evidence="2 3">
    <name type="scientific">Zopfia rhizophila CBS 207.26</name>
    <dbReference type="NCBI Taxonomy" id="1314779"/>
    <lineage>
        <taxon>Eukaryota</taxon>
        <taxon>Fungi</taxon>
        <taxon>Dikarya</taxon>
        <taxon>Ascomycota</taxon>
        <taxon>Pezizomycotina</taxon>
        <taxon>Dothideomycetes</taxon>
        <taxon>Dothideomycetes incertae sedis</taxon>
        <taxon>Zopfiaceae</taxon>
        <taxon>Zopfia</taxon>
    </lineage>
</organism>
<feature type="non-terminal residue" evidence="2">
    <location>
        <position position="1"/>
    </location>
</feature>